<proteinExistence type="inferred from homology"/>
<dbReference type="PIRSF" id="PIRSF003095">
    <property type="entry name" value="Trigger_factor"/>
    <property type="match status" value="1"/>
</dbReference>
<dbReference type="HAMAP" id="MF_00303">
    <property type="entry name" value="Trigger_factor_Tig"/>
    <property type="match status" value="1"/>
</dbReference>
<dbReference type="GO" id="GO:0044183">
    <property type="term" value="F:protein folding chaperone"/>
    <property type="evidence" value="ECO:0007669"/>
    <property type="project" value="TreeGrafter"/>
</dbReference>
<dbReference type="SUPFAM" id="SSF109998">
    <property type="entry name" value="Triger factor/SurA peptide-binding domain-like"/>
    <property type="match status" value="1"/>
</dbReference>
<organism evidence="8">
    <name type="scientific">hydrothermal vent metagenome</name>
    <dbReference type="NCBI Taxonomy" id="652676"/>
    <lineage>
        <taxon>unclassified sequences</taxon>
        <taxon>metagenomes</taxon>
        <taxon>ecological metagenomes</taxon>
    </lineage>
</organism>
<dbReference type="GO" id="GO:0043022">
    <property type="term" value="F:ribosome binding"/>
    <property type="evidence" value="ECO:0007669"/>
    <property type="project" value="TreeGrafter"/>
</dbReference>
<dbReference type="SUPFAM" id="SSF102735">
    <property type="entry name" value="Trigger factor ribosome-binding domain"/>
    <property type="match status" value="1"/>
</dbReference>
<dbReference type="InterPro" id="IPR046357">
    <property type="entry name" value="PPIase_dom_sf"/>
</dbReference>
<dbReference type="GO" id="GO:0051301">
    <property type="term" value="P:cell division"/>
    <property type="evidence" value="ECO:0007669"/>
    <property type="project" value="UniProtKB-KW"/>
</dbReference>
<dbReference type="GO" id="GO:0043335">
    <property type="term" value="P:protein unfolding"/>
    <property type="evidence" value="ECO:0007669"/>
    <property type="project" value="TreeGrafter"/>
</dbReference>
<comment type="similarity">
    <text evidence="2">Belongs to the FKBP-type PPIase family. Tig subfamily.</text>
</comment>
<reference evidence="8" key="1">
    <citation type="submission" date="2016-10" db="EMBL/GenBank/DDBJ databases">
        <authorList>
            <person name="de Groot N.N."/>
        </authorList>
    </citation>
    <scope>NUCLEOTIDE SEQUENCE</scope>
</reference>
<dbReference type="PANTHER" id="PTHR30560">
    <property type="entry name" value="TRIGGER FACTOR CHAPERONE AND PEPTIDYL-PROLYL CIS/TRANS ISOMERASE"/>
    <property type="match status" value="1"/>
</dbReference>
<evidence type="ECO:0000256" key="5">
    <source>
        <dbReference type="ARBA" id="ARBA00023186"/>
    </source>
</evidence>
<dbReference type="FunFam" id="3.10.50.40:FF:000001">
    <property type="entry name" value="Trigger factor"/>
    <property type="match status" value="1"/>
</dbReference>
<evidence type="ECO:0000259" key="7">
    <source>
        <dbReference type="PROSITE" id="PS50059"/>
    </source>
</evidence>
<dbReference type="GO" id="GO:0051083">
    <property type="term" value="P:'de novo' cotranslational protein folding"/>
    <property type="evidence" value="ECO:0007669"/>
    <property type="project" value="TreeGrafter"/>
</dbReference>
<keyword evidence="8" id="KW-0132">Cell division</keyword>
<dbReference type="NCBIfam" id="TIGR00115">
    <property type="entry name" value="tig"/>
    <property type="match status" value="1"/>
</dbReference>
<dbReference type="InterPro" id="IPR036611">
    <property type="entry name" value="Trigger_fac_ribosome-bd_sf"/>
</dbReference>
<evidence type="ECO:0000256" key="6">
    <source>
        <dbReference type="ARBA" id="ARBA00023235"/>
    </source>
</evidence>
<dbReference type="EC" id="5.2.1.8" evidence="3"/>
<sequence>MEVTAKKIDDANVLVSAKILKSDLEEKINRLAKEAGKQIKVDGFRKGKVPVHVVKSMYGEKLEQDAEGEAVREIIDQGSSELGLKPESILGQPIFKKYDKTDDGIDIEIELSLRPDFDPEGYSELMPEFDMPVVDDTERDERLASLLEAQAPLEKIEDERPVAHDDTVVMDFEGSIDGELFDGGAAQDFTLKVGSNQFIPGFEDQMIGMNTNEEKVITVTFPEDYHSKDLAGKEANFKVTVKEIQEKKIPELDDELAAKLLQGEENPSVDLVKEKISEQIKHEKISKMYNDELKPKLVEALVRHYEFALPNNIVEQEIDAKINEKAQTMSEDELNEYKENPEKIETLRDEVRSDAQDSVRATFIVDAIARKEEVSVSDEEVTQTIYYEAMMSGQNPQDVVKHYQDNNLLPAIKMGMIEDKLFAKLLGFDK</sequence>
<evidence type="ECO:0000256" key="2">
    <source>
        <dbReference type="ARBA" id="ARBA00005464"/>
    </source>
</evidence>
<name>A0A1W1CGC4_9ZZZZ</name>
<dbReference type="GO" id="GO:0003755">
    <property type="term" value="F:peptidyl-prolyl cis-trans isomerase activity"/>
    <property type="evidence" value="ECO:0007669"/>
    <property type="project" value="UniProtKB-KW"/>
</dbReference>
<protein>
    <recommendedName>
        <fullName evidence="3">peptidylprolyl isomerase</fullName>
        <ecNumber evidence="3">5.2.1.8</ecNumber>
    </recommendedName>
</protein>
<dbReference type="AlphaFoldDB" id="A0A1W1CGC4"/>
<dbReference type="Pfam" id="PF05697">
    <property type="entry name" value="Trigger_N"/>
    <property type="match status" value="1"/>
</dbReference>
<dbReference type="InterPro" id="IPR008881">
    <property type="entry name" value="Trigger_fac_ribosome-bd_bac"/>
</dbReference>
<dbReference type="Pfam" id="PF00254">
    <property type="entry name" value="FKBP_C"/>
    <property type="match status" value="1"/>
</dbReference>
<keyword evidence="4" id="KW-0697">Rotamase</keyword>
<dbReference type="InterPro" id="IPR005215">
    <property type="entry name" value="Trig_fac"/>
</dbReference>
<keyword evidence="5" id="KW-0143">Chaperone</keyword>
<keyword evidence="6 8" id="KW-0413">Isomerase</keyword>
<dbReference type="Gene3D" id="1.10.3120.10">
    <property type="entry name" value="Trigger factor, C-terminal domain"/>
    <property type="match status" value="1"/>
</dbReference>
<dbReference type="PROSITE" id="PS50059">
    <property type="entry name" value="FKBP_PPIASE"/>
    <property type="match status" value="1"/>
</dbReference>
<gene>
    <name evidence="8" type="ORF">MNB_SV-6-330</name>
</gene>
<accession>A0A1W1CGC4</accession>
<dbReference type="InterPro" id="IPR008880">
    <property type="entry name" value="Trigger_fac_C"/>
</dbReference>
<evidence type="ECO:0000256" key="4">
    <source>
        <dbReference type="ARBA" id="ARBA00023110"/>
    </source>
</evidence>
<feature type="domain" description="PPIase FKBP-type" evidence="7">
    <location>
        <begin position="165"/>
        <end position="250"/>
    </location>
</feature>
<dbReference type="Pfam" id="PF05698">
    <property type="entry name" value="Trigger_C"/>
    <property type="match status" value="1"/>
</dbReference>
<comment type="catalytic activity">
    <reaction evidence="1">
        <text>[protein]-peptidylproline (omega=180) = [protein]-peptidylproline (omega=0)</text>
        <dbReference type="Rhea" id="RHEA:16237"/>
        <dbReference type="Rhea" id="RHEA-COMP:10747"/>
        <dbReference type="Rhea" id="RHEA-COMP:10748"/>
        <dbReference type="ChEBI" id="CHEBI:83833"/>
        <dbReference type="ChEBI" id="CHEBI:83834"/>
        <dbReference type="EC" id="5.2.1.8"/>
    </reaction>
</comment>
<dbReference type="InterPro" id="IPR027304">
    <property type="entry name" value="Trigger_fact/SurA_dom_sf"/>
</dbReference>
<dbReference type="Gene3D" id="3.30.70.1050">
    <property type="entry name" value="Trigger factor ribosome-binding domain"/>
    <property type="match status" value="1"/>
</dbReference>
<dbReference type="GO" id="GO:0015031">
    <property type="term" value="P:protein transport"/>
    <property type="evidence" value="ECO:0007669"/>
    <property type="project" value="InterPro"/>
</dbReference>
<evidence type="ECO:0000313" key="8">
    <source>
        <dbReference type="EMBL" id="SFV64814.1"/>
    </source>
</evidence>
<dbReference type="EMBL" id="FPHC01000071">
    <property type="protein sequence ID" value="SFV64814.1"/>
    <property type="molecule type" value="Genomic_DNA"/>
</dbReference>
<dbReference type="PANTHER" id="PTHR30560:SF3">
    <property type="entry name" value="TRIGGER FACTOR-LIKE PROTEIN TIG, CHLOROPLASTIC"/>
    <property type="match status" value="1"/>
</dbReference>
<dbReference type="InterPro" id="IPR001179">
    <property type="entry name" value="PPIase_FKBP_dom"/>
</dbReference>
<evidence type="ECO:0000256" key="3">
    <source>
        <dbReference type="ARBA" id="ARBA00013194"/>
    </source>
</evidence>
<keyword evidence="8" id="KW-0131">Cell cycle</keyword>
<evidence type="ECO:0000256" key="1">
    <source>
        <dbReference type="ARBA" id="ARBA00000971"/>
    </source>
</evidence>
<dbReference type="SUPFAM" id="SSF54534">
    <property type="entry name" value="FKBP-like"/>
    <property type="match status" value="1"/>
</dbReference>
<dbReference type="Gene3D" id="3.10.50.40">
    <property type="match status" value="1"/>
</dbReference>
<dbReference type="InterPro" id="IPR037041">
    <property type="entry name" value="Trigger_fac_C_sf"/>
</dbReference>